<dbReference type="Proteomes" id="UP000887226">
    <property type="component" value="Unassembled WGS sequence"/>
</dbReference>
<gene>
    <name evidence="2" type="ORF">BJ878DRAFT_52830</name>
</gene>
<keyword evidence="1" id="KW-1133">Transmembrane helix</keyword>
<keyword evidence="1" id="KW-0812">Transmembrane</keyword>
<dbReference type="EMBL" id="MU253884">
    <property type="protein sequence ID" value="KAG9244779.1"/>
    <property type="molecule type" value="Genomic_DNA"/>
</dbReference>
<name>A0A9P7Z3M6_9HELO</name>
<evidence type="ECO:0000313" key="2">
    <source>
        <dbReference type="EMBL" id="KAG9244779.1"/>
    </source>
</evidence>
<sequence>MRVAWKQCRSSPPPSVSITSRWTTVCIEYNNLSRYSLRLGRRCHPLRCKRGQSKRGGEETGCGCVSLLAYPCVCLRISPRYLLASSWLAWTFVLLCCGWCYHAARFTYSTPPLRSFPQSEGRWLRLFALWCSRAGVGKLIIRQTWIPEASYPASKLNEAIYSCSARPAADVCFVFPWHILAYPGQDSTGCIQSKALCLLIGDTGHNHEANHITYKGM</sequence>
<feature type="transmembrane region" description="Helical" evidence="1">
    <location>
        <begin position="81"/>
        <end position="104"/>
    </location>
</feature>
<keyword evidence="1" id="KW-0472">Membrane</keyword>
<reference evidence="2" key="1">
    <citation type="journal article" date="2021" name="IMA Fungus">
        <title>Genomic characterization of three marine fungi, including Emericellopsis atlantica sp. nov. with signatures of a generalist lifestyle and marine biomass degradation.</title>
        <authorList>
            <person name="Hagestad O.C."/>
            <person name="Hou L."/>
            <person name="Andersen J.H."/>
            <person name="Hansen E.H."/>
            <person name="Altermark B."/>
            <person name="Li C."/>
            <person name="Kuhnert E."/>
            <person name="Cox R.J."/>
            <person name="Crous P.W."/>
            <person name="Spatafora J.W."/>
            <person name="Lail K."/>
            <person name="Amirebrahimi M."/>
            <person name="Lipzen A."/>
            <person name="Pangilinan J."/>
            <person name="Andreopoulos W."/>
            <person name="Hayes R.D."/>
            <person name="Ng V."/>
            <person name="Grigoriev I.V."/>
            <person name="Jackson S.A."/>
            <person name="Sutton T.D.S."/>
            <person name="Dobson A.D.W."/>
            <person name="Rama T."/>
        </authorList>
    </citation>
    <scope>NUCLEOTIDE SEQUENCE</scope>
    <source>
        <strain evidence="2">TRa3180A</strain>
    </source>
</reference>
<keyword evidence="3" id="KW-1185">Reference proteome</keyword>
<comment type="caution">
    <text evidence="2">The sequence shown here is derived from an EMBL/GenBank/DDBJ whole genome shotgun (WGS) entry which is preliminary data.</text>
</comment>
<proteinExistence type="predicted"/>
<protein>
    <submittedName>
        <fullName evidence="2">Uncharacterized protein</fullName>
    </submittedName>
</protein>
<dbReference type="AlphaFoldDB" id="A0A9P7Z3M6"/>
<evidence type="ECO:0000313" key="3">
    <source>
        <dbReference type="Proteomes" id="UP000887226"/>
    </source>
</evidence>
<organism evidence="2 3">
    <name type="scientific">Calycina marina</name>
    <dbReference type="NCBI Taxonomy" id="1763456"/>
    <lineage>
        <taxon>Eukaryota</taxon>
        <taxon>Fungi</taxon>
        <taxon>Dikarya</taxon>
        <taxon>Ascomycota</taxon>
        <taxon>Pezizomycotina</taxon>
        <taxon>Leotiomycetes</taxon>
        <taxon>Helotiales</taxon>
        <taxon>Pezizellaceae</taxon>
        <taxon>Calycina</taxon>
    </lineage>
</organism>
<evidence type="ECO:0000256" key="1">
    <source>
        <dbReference type="SAM" id="Phobius"/>
    </source>
</evidence>
<accession>A0A9P7Z3M6</accession>